<dbReference type="EMBL" id="MLAK01000187">
    <property type="protein sequence ID" value="OHT15762.1"/>
    <property type="molecule type" value="Genomic_DNA"/>
</dbReference>
<evidence type="ECO:0000313" key="4">
    <source>
        <dbReference type="EMBL" id="OHT11904.1"/>
    </source>
</evidence>
<evidence type="ECO:0000313" key="6">
    <source>
        <dbReference type="Proteomes" id="UP000179807"/>
    </source>
</evidence>
<dbReference type="SMART" id="SM00213">
    <property type="entry name" value="UBQ"/>
    <property type="match status" value="2"/>
</dbReference>
<dbReference type="Gene3D" id="3.10.20.90">
    <property type="entry name" value="Phosphatidylinositol 3-kinase Catalytic Subunit, Chain A, domain 1"/>
    <property type="match status" value="2"/>
</dbReference>
<dbReference type="PANTHER" id="PTHR10666">
    <property type="entry name" value="UBIQUITIN"/>
    <property type="match status" value="1"/>
</dbReference>
<dbReference type="SUPFAM" id="SSF54236">
    <property type="entry name" value="Ubiquitin-like"/>
    <property type="match status" value="2"/>
</dbReference>
<organism evidence="4 6">
    <name type="scientific">Tritrichomonas foetus</name>
    <dbReference type="NCBI Taxonomy" id="1144522"/>
    <lineage>
        <taxon>Eukaryota</taxon>
        <taxon>Metamonada</taxon>
        <taxon>Parabasalia</taxon>
        <taxon>Tritrichomonadida</taxon>
        <taxon>Tritrichomonadidae</taxon>
        <taxon>Tritrichomonas</taxon>
    </lineage>
</organism>
<dbReference type="InterPro" id="IPR019956">
    <property type="entry name" value="Ubiquitin_dom"/>
</dbReference>
<dbReference type="SMR" id="A0A1J4KLU0"/>
<dbReference type="InterPro" id="IPR050158">
    <property type="entry name" value="Ubiquitin_ubiquitin-like"/>
</dbReference>
<dbReference type="CDD" id="cd01803">
    <property type="entry name" value="Ubl_ubiquitin"/>
    <property type="match status" value="2"/>
</dbReference>
<feature type="domain" description="Ubiquitin-like" evidence="3">
    <location>
        <begin position="77"/>
        <end position="152"/>
    </location>
</feature>
<keyword evidence="2" id="KW-1017">Isopeptide bond</keyword>
<dbReference type="FunFam" id="3.10.20.90:FF:000009">
    <property type="entry name" value="Ubiquitin-60S ribosomal protein"/>
    <property type="match status" value="2"/>
</dbReference>
<gene>
    <name evidence="4" type="ORF">TRFO_18488</name>
    <name evidence="5" type="ORF">TRFO_42298</name>
</gene>
<evidence type="ECO:0000256" key="2">
    <source>
        <dbReference type="ARBA" id="ARBA00022499"/>
    </source>
</evidence>
<evidence type="ECO:0000256" key="1">
    <source>
        <dbReference type="ARBA" id="ARBA00008430"/>
    </source>
</evidence>
<dbReference type="InterPro" id="IPR029071">
    <property type="entry name" value="Ubiquitin-like_domsf"/>
</dbReference>
<comment type="caution">
    <text evidence="4">The sequence shown here is derived from an EMBL/GenBank/DDBJ whole genome shotgun (WGS) entry which is preliminary data.</text>
</comment>
<dbReference type="EMBL" id="MLAK01000576">
    <property type="protein sequence ID" value="OHT11904.1"/>
    <property type="molecule type" value="Genomic_DNA"/>
</dbReference>
<dbReference type="AlphaFoldDB" id="A0A1J4KLU0"/>
<dbReference type="Proteomes" id="UP000179807">
    <property type="component" value="Unassembled WGS sequence"/>
</dbReference>
<dbReference type="InterPro" id="IPR000626">
    <property type="entry name" value="Ubiquitin-like_dom"/>
</dbReference>
<proteinExistence type="inferred from homology"/>
<dbReference type="PROSITE" id="PS00299">
    <property type="entry name" value="UBIQUITIN_1"/>
    <property type="match status" value="2"/>
</dbReference>
<reference evidence="6" key="1">
    <citation type="submission" date="2016-10" db="EMBL/GenBank/DDBJ databases">
        <authorList>
            <person name="Benchimol M."/>
            <person name="Almeida L.G."/>
            <person name="Vasconcelos A.T."/>
            <person name="Perreira-Neves A."/>
            <person name="Rosa I.A."/>
            <person name="Tasca T."/>
            <person name="Bogo M.R."/>
            <person name="de Souza W."/>
        </authorList>
    </citation>
    <scope>NUCLEOTIDE SEQUENCE [LARGE SCALE GENOMIC DNA]</scope>
    <source>
        <strain evidence="6">K</strain>
    </source>
</reference>
<evidence type="ECO:0000313" key="5">
    <source>
        <dbReference type="EMBL" id="OHT15762.1"/>
    </source>
</evidence>
<dbReference type="Pfam" id="PF00240">
    <property type="entry name" value="ubiquitin"/>
    <property type="match status" value="2"/>
</dbReference>
<dbReference type="VEuPathDB" id="TrichDB:TRFO_18488"/>
<reference evidence="4" key="2">
    <citation type="submission" date="2016-10" db="EMBL/GenBank/DDBJ databases">
        <authorList>
            <person name="de Groot N.N."/>
        </authorList>
    </citation>
    <scope>NUCLEOTIDE SEQUENCE [LARGE SCALE GENOMIC DNA]</scope>
    <source>
        <strain evidence="4">K</strain>
    </source>
</reference>
<dbReference type="InterPro" id="IPR019954">
    <property type="entry name" value="Ubiquitin_CS"/>
</dbReference>
<accession>A0A1J4KLU0</accession>
<evidence type="ECO:0000259" key="3">
    <source>
        <dbReference type="PROSITE" id="PS50053"/>
    </source>
</evidence>
<dbReference type="PROSITE" id="PS50053">
    <property type="entry name" value="UBIQUITIN_2"/>
    <property type="match status" value="2"/>
</dbReference>
<dbReference type="VEuPathDB" id="TrichDB:TRFO_42298"/>
<dbReference type="RefSeq" id="XP_068365040.1">
    <property type="nucleotide sequence ID" value="XM_068500212.1"/>
</dbReference>
<protein>
    <submittedName>
        <fullName evidence="4">Polyubiquitin</fullName>
    </submittedName>
</protein>
<feature type="domain" description="Ubiquitin-like" evidence="3">
    <location>
        <begin position="1"/>
        <end position="76"/>
    </location>
</feature>
<dbReference type="OrthoDB" id="428577at2759"/>
<dbReference type="PRINTS" id="PR00348">
    <property type="entry name" value="UBIQUITIN"/>
</dbReference>
<name>A0A1J4KLU0_9EUKA</name>
<dbReference type="GeneID" id="94834916"/>
<keyword evidence="6" id="KW-1185">Reference proteome</keyword>
<sequence>MQIFVKTLTGKHITLEVEPTDRIEDVKAKIQDKEGIPPDQQRLIFAGKQLEDGNTLQDYSIQKDSTLHLVLRLRGGMQIFVKTLTGKHITLEVEPTDRIEDVKAKIQDKEGIPPDQQRLIFAGKQLEDGNTLQDYSIQKDSTLHLVLRLRGGF</sequence>
<comment type="similarity">
    <text evidence="1">Belongs to the ubiquitin family.</text>
</comment>